<dbReference type="Proteomes" id="UP000006443">
    <property type="component" value="Unassembled WGS sequence"/>
</dbReference>
<keyword evidence="1" id="KW-0812">Transmembrane</keyword>
<reference evidence="2 3" key="1">
    <citation type="submission" date="2009-02" db="EMBL/GenBank/DDBJ databases">
        <title>Sequencing of the draft genome and assembly of Dethiobacter alkaliphilus AHT 1.</title>
        <authorList>
            <consortium name="US DOE Joint Genome Institute (JGI-PGF)"/>
            <person name="Lucas S."/>
            <person name="Copeland A."/>
            <person name="Lapidus A."/>
            <person name="Glavina del Rio T."/>
            <person name="Dalin E."/>
            <person name="Tice H."/>
            <person name="Bruce D."/>
            <person name="Goodwin L."/>
            <person name="Pitluck S."/>
            <person name="Larimer F."/>
            <person name="Land M.L."/>
            <person name="Hauser L."/>
            <person name="Muyzer G."/>
        </authorList>
    </citation>
    <scope>NUCLEOTIDE SEQUENCE [LARGE SCALE GENOMIC DNA]</scope>
    <source>
        <strain evidence="2 3">AHT 1</strain>
    </source>
</reference>
<keyword evidence="1" id="KW-1133">Transmembrane helix</keyword>
<feature type="transmembrane region" description="Helical" evidence="1">
    <location>
        <begin position="83"/>
        <end position="103"/>
    </location>
</feature>
<evidence type="ECO:0000256" key="1">
    <source>
        <dbReference type="SAM" id="Phobius"/>
    </source>
</evidence>
<dbReference type="AlphaFoldDB" id="C0GGN6"/>
<feature type="transmembrane region" description="Helical" evidence="1">
    <location>
        <begin position="52"/>
        <end position="71"/>
    </location>
</feature>
<dbReference type="STRING" id="555088.DealDRAFT_1600"/>
<organism evidence="2 3">
    <name type="scientific">Dethiobacter alkaliphilus AHT 1</name>
    <dbReference type="NCBI Taxonomy" id="555088"/>
    <lineage>
        <taxon>Bacteria</taxon>
        <taxon>Bacillati</taxon>
        <taxon>Bacillota</taxon>
        <taxon>Dethiobacteria</taxon>
        <taxon>Dethiobacterales</taxon>
        <taxon>Dethiobacteraceae</taxon>
        <taxon>Dethiobacter</taxon>
    </lineage>
</organism>
<proteinExistence type="predicted"/>
<feature type="transmembrane region" description="Helical" evidence="1">
    <location>
        <begin position="28"/>
        <end position="46"/>
    </location>
</feature>
<sequence length="104" mass="10992">MVYIIGIIVGFVLLAVLIELLKELVTSIISGVFSLLGLVLLIALIVGGIMLLIAFPPLILLALAIGLFYYLRGKGISISLNKAFKVLGICLLLLVVLGVIGSML</sequence>
<dbReference type="RefSeq" id="WP_008516457.1">
    <property type="nucleotide sequence ID" value="NZ_ACJM01000007.1"/>
</dbReference>
<evidence type="ECO:0000313" key="2">
    <source>
        <dbReference type="EMBL" id="EEG77477.1"/>
    </source>
</evidence>
<keyword evidence="3" id="KW-1185">Reference proteome</keyword>
<dbReference type="EMBL" id="ACJM01000007">
    <property type="protein sequence ID" value="EEG77477.1"/>
    <property type="molecule type" value="Genomic_DNA"/>
</dbReference>
<feature type="transmembrane region" description="Helical" evidence="1">
    <location>
        <begin position="6"/>
        <end position="21"/>
    </location>
</feature>
<gene>
    <name evidence="2" type="ORF">DealDRAFT_1600</name>
</gene>
<protein>
    <submittedName>
        <fullName evidence="2">Uncharacterized protein</fullName>
    </submittedName>
</protein>
<evidence type="ECO:0000313" key="3">
    <source>
        <dbReference type="Proteomes" id="UP000006443"/>
    </source>
</evidence>
<comment type="caution">
    <text evidence="2">The sequence shown here is derived from an EMBL/GenBank/DDBJ whole genome shotgun (WGS) entry which is preliminary data.</text>
</comment>
<accession>C0GGN6</accession>
<name>C0GGN6_DETAL</name>
<keyword evidence="1" id="KW-0472">Membrane</keyword>